<dbReference type="OrthoDB" id="9816569at2"/>
<keyword evidence="2" id="KW-0812">Transmembrane</keyword>
<evidence type="ECO:0000259" key="4">
    <source>
        <dbReference type="Pfam" id="PF25963"/>
    </source>
</evidence>
<proteinExistence type="predicted"/>
<organism evidence="5 6">
    <name type="scientific">Martelella mediterranea DSM 17316</name>
    <dbReference type="NCBI Taxonomy" id="1122214"/>
    <lineage>
        <taxon>Bacteria</taxon>
        <taxon>Pseudomonadati</taxon>
        <taxon>Pseudomonadota</taxon>
        <taxon>Alphaproteobacteria</taxon>
        <taxon>Hyphomicrobiales</taxon>
        <taxon>Aurantimonadaceae</taxon>
        <taxon>Martelella</taxon>
    </lineage>
</organism>
<dbReference type="InterPro" id="IPR050393">
    <property type="entry name" value="MFP_Efflux_Pump"/>
</dbReference>
<evidence type="ECO:0000256" key="1">
    <source>
        <dbReference type="SAM" id="Coils"/>
    </source>
</evidence>
<dbReference type="Gene3D" id="2.40.50.100">
    <property type="match status" value="1"/>
</dbReference>
<evidence type="ECO:0000313" key="5">
    <source>
        <dbReference type="EMBL" id="AQZ51381.1"/>
    </source>
</evidence>
<protein>
    <submittedName>
        <fullName evidence="5">Multidrug resistance protein MdtN</fullName>
    </submittedName>
</protein>
<feature type="domain" description="Multidrug resistance protein MdtA-like barrel-sandwich hybrid" evidence="3">
    <location>
        <begin position="48"/>
        <end position="238"/>
    </location>
</feature>
<evidence type="ECO:0000259" key="3">
    <source>
        <dbReference type="Pfam" id="PF25917"/>
    </source>
</evidence>
<feature type="coiled-coil region" evidence="1">
    <location>
        <begin position="86"/>
        <end position="172"/>
    </location>
</feature>
<gene>
    <name evidence="5" type="primary">mdtN_1</name>
    <name evidence="5" type="ORF">Mame_02043</name>
</gene>
<dbReference type="RefSeq" id="WP_018062751.1">
    <property type="nucleotide sequence ID" value="NZ_AQWH01000001.1"/>
</dbReference>
<dbReference type="Proteomes" id="UP000191135">
    <property type="component" value="Chromosome"/>
</dbReference>
<dbReference type="Gene3D" id="2.40.30.170">
    <property type="match status" value="1"/>
</dbReference>
<dbReference type="Pfam" id="PF25963">
    <property type="entry name" value="Beta-barrel_AAEA"/>
    <property type="match status" value="1"/>
</dbReference>
<accession>A0A1U9Z108</accession>
<dbReference type="EMBL" id="CP020330">
    <property type="protein sequence ID" value="AQZ51381.1"/>
    <property type="molecule type" value="Genomic_DNA"/>
</dbReference>
<dbReference type="NCBIfam" id="NF007785">
    <property type="entry name" value="PRK10476.1"/>
    <property type="match status" value="1"/>
</dbReference>
<keyword evidence="2" id="KW-1133">Transmembrane helix</keyword>
<feature type="domain" description="p-hydroxybenzoic acid efflux pump subunit AaeA-like beta-barrel" evidence="4">
    <location>
        <begin position="243"/>
        <end position="338"/>
    </location>
</feature>
<dbReference type="SUPFAM" id="SSF111369">
    <property type="entry name" value="HlyD-like secretion proteins"/>
    <property type="match status" value="2"/>
</dbReference>
<dbReference type="PANTHER" id="PTHR30367:SF1">
    <property type="entry name" value="MULTIDRUG RESISTANCE PROTEIN MDTN"/>
    <property type="match status" value="1"/>
</dbReference>
<feature type="transmembrane region" description="Helical" evidence="2">
    <location>
        <begin position="6"/>
        <end position="25"/>
    </location>
</feature>
<dbReference type="Pfam" id="PF25917">
    <property type="entry name" value="BSH_RND"/>
    <property type="match status" value="1"/>
</dbReference>
<keyword evidence="1" id="KW-0175">Coiled coil</keyword>
<dbReference type="InterPro" id="IPR058634">
    <property type="entry name" value="AaeA-lik-b-barrel"/>
</dbReference>
<keyword evidence="2" id="KW-0472">Membrane</keyword>
<keyword evidence="6" id="KW-1185">Reference proteome</keyword>
<dbReference type="PANTHER" id="PTHR30367">
    <property type="entry name" value="P-HYDROXYBENZOIC ACID EFFLUX PUMP SUBUNIT AAEA-RELATED"/>
    <property type="match status" value="1"/>
</dbReference>
<dbReference type="AlphaFoldDB" id="A0A1U9Z108"/>
<evidence type="ECO:0000313" key="6">
    <source>
        <dbReference type="Proteomes" id="UP000191135"/>
    </source>
</evidence>
<dbReference type="STRING" id="1122214.Mame_02043"/>
<evidence type="ECO:0000256" key="2">
    <source>
        <dbReference type="SAM" id="Phobius"/>
    </source>
</evidence>
<dbReference type="eggNOG" id="COG1566">
    <property type="taxonomic scope" value="Bacteria"/>
</dbReference>
<sequence length="344" mass="37260">MLSPKTAALALIPIVVIGATAFLGWKHMARMGADILSQDATLTAPITQISSTVPGRISEIHVAENDKVEKGQLLFEIEDESYRLLVVQAEGDLKAAEAMHETQKRNIDAEAANAEIALQQIERARVNLELAQETLDRLLPLQPKGYVTDQEVQDARTAKRDAEVSLEQALQQSKAADALVSSPEETLALIQSRQAALDIARRNLANTKIYAPHDGRVVGLTTSSGQFVASGAPLFTLVNTGEWYASALYREAELEKLPAGTCASVYVMADRSVEIKGVVQGIGWGVISGGAIDIPSALPYVPKELDWVRIAQRFPVRIKLIDPPENLMRIGASASTVVRHGEHC</sequence>
<name>A0A1U9Z108_9HYPH</name>
<reference evidence="5 6" key="1">
    <citation type="submission" date="2017-03" db="EMBL/GenBank/DDBJ databases">
        <title>Foreign affairs: Plasmid Transfer between Roseobacters and Rhizobia.</title>
        <authorList>
            <person name="Bartling P."/>
            <person name="Bunk B."/>
            <person name="Overmann J."/>
            <person name="Brinkmann H."/>
            <person name="Petersen J."/>
        </authorList>
    </citation>
    <scope>NUCLEOTIDE SEQUENCE [LARGE SCALE GENOMIC DNA]</scope>
    <source>
        <strain evidence="5 6">MACL11</strain>
    </source>
</reference>
<dbReference type="InterPro" id="IPR058625">
    <property type="entry name" value="MdtA-like_BSH"/>
</dbReference>
<dbReference type="KEGG" id="mmed:Mame_02043"/>